<feature type="coiled-coil region" evidence="1">
    <location>
        <begin position="148"/>
        <end position="220"/>
    </location>
</feature>
<evidence type="ECO:0000256" key="2">
    <source>
        <dbReference type="SAM" id="MobiDB-lite"/>
    </source>
</evidence>
<feature type="region of interest" description="Disordered" evidence="2">
    <location>
        <begin position="254"/>
        <end position="291"/>
    </location>
</feature>
<dbReference type="AlphaFoldDB" id="A0A4D6KS01"/>
<organism evidence="3 4">
    <name type="scientific">Vigna unguiculata</name>
    <name type="common">Cowpea</name>
    <dbReference type="NCBI Taxonomy" id="3917"/>
    <lineage>
        <taxon>Eukaryota</taxon>
        <taxon>Viridiplantae</taxon>
        <taxon>Streptophyta</taxon>
        <taxon>Embryophyta</taxon>
        <taxon>Tracheophyta</taxon>
        <taxon>Spermatophyta</taxon>
        <taxon>Magnoliopsida</taxon>
        <taxon>eudicotyledons</taxon>
        <taxon>Gunneridae</taxon>
        <taxon>Pentapetalae</taxon>
        <taxon>rosids</taxon>
        <taxon>fabids</taxon>
        <taxon>Fabales</taxon>
        <taxon>Fabaceae</taxon>
        <taxon>Papilionoideae</taxon>
        <taxon>50 kb inversion clade</taxon>
        <taxon>NPAAA clade</taxon>
        <taxon>indigoferoid/millettioid clade</taxon>
        <taxon>Phaseoleae</taxon>
        <taxon>Vigna</taxon>
    </lineage>
</organism>
<gene>
    <name evidence="3" type="ORF">DEO72_LG1g2964</name>
</gene>
<reference evidence="3 4" key="1">
    <citation type="submission" date="2019-04" db="EMBL/GenBank/DDBJ databases">
        <title>An improved genome assembly and genetic linkage map for asparagus bean, Vigna unguiculata ssp. sesquipedialis.</title>
        <authorList>
            <person name="Xia Q."/>
            <person name="Zhang R."/>
            <person name="Dong Y."/>
        </authorList>
    </citation>
    <scope>NUCLEOTIDE SEQUENCE [LARGE SCALE GENOMIC DNA]</scope>
    <source>
        <tissue evidence="3">Leaf</tissue>
    </source>
</reference>
<accession>A0A4D6KS01</accession>
<keyword evidence="4" id="KW-1185">Reference proteome</keyword>
<evidence type="ECO:0000256" key="1">
    <source>
        <dbReference type="SAM" id="Coils"/>
    </source>
</evidence>
<feature type="compositionally biased region" description="Acidic residues" evidence="2">
    <location>
        <begin position="259"/>
        <end position="276"/>
    </location>
</feature>
<dbReference type="EMBL" id="CP039345">
    <property type="protein sequence ID" value="QCD79325.1"/>
    <property type="molecule type" value="Genomic_DNA"/>
</dbReference>
<keyword evidence="1" id="KW-0175">Coiled coil</keyword>
<proteinExistence type="predicted"/>
<evidence type="ECO:0000313" key="3">
    <source>
        <dbReference type="EMBL" id="QCD79325.1"/>
    </source>
</evidence>
<sequence>MGVLRLLNVAPTQLHPNGWAYLQAFWALRKEKAVKAKSAGNTEVPNLQDPLVQAHVHGGTKRKVGVLVKQGGGKDVKKVRATLLGPRSSSDSKKPKVGLIELLETTVRRDIEINLAESLVNSIDKIEPNAKVNLVQGGGAQKGVEGPNQQARRGKEAWKNEMEEWLEERKRLGSWRIRGLDSEKKLNDKIIDLETDYDKLKEKHDGLESKLEELKEHTNEFKKGLWQAAFFHKDIDAFDAKFDMNKDVVNGQLVNETESSPEEEVEKVAEEPDANPDEAVAVKVNVKQTKT</sequence>
<name>A0A4D6KS01_VIGUN</name>
<evidence type="ECO:0000313" key="4">
    <source>
        <dbReference type="Proteomes" id="UP000501690"/>
    </source>
</evidence>
<dbReference type="Proteomes" id="UP000501690">
    <property type="component" value="Linkage Group LG1"/>
</dbReference>
<protein>
    <submittedName>
        <fullName evidence="3">Uncharacterized protein</fullName>
    </submittedName>
</protein>